<protein>
    <submittedName>
        <fullName evidence="1">Uncharacterized protein</fullName>
    </submittedName>
</protein>
<dbReference type="EMBL" id="SNRX01000008">
    <property type="protein sequence ID" value="KAA6302381.1"/>
    <property type="molecule type" value="Genomic_DNA"/>
</dbReference>
<evidence type="ECO:0000313" key="2">
    <source>
        <dbReference type="Proteomes" id="UP000324575"/>
    </source>
</evidence>
<dbReference type="AlphaFoldDB" id="A0A5M8P1T0"/>
<reference evidence="1 2" key="1">
    <citation type="submission" date="2019-03" db="EMBL/GenBank/DDBJ databases">
        <title>Single cell metagenomics reveals metabolic interactions within the superorganism composed of flagellate Streblomastix strix and complex community of Bacteroidetes bacteria on its surface.</title>
        <authorList>
            <person name="Treitli S.C."/>
            <person name="Kolisko M."/>
            <person name="Husnik F."/>
            <person name="Keeling P."/>
            <person name="Hampl V."/>
        </authorList>
    </citation>
    <scope>NUCLEOTIDE SEQUENCE [LARGE SCALE GENOMIC DNA]</scope>
    <source>
        <strain evidence="1">St1</strain>
    </source>
</reference>
<gene>
    <name evidence="1" type="ORF">EZS26_001494</name>
</gene>
<organism evidence="1 2">
    <name type="scientific">Candidatus Ordinivivax streblomastigis</name>
    <dbReference type="NCBI Taxonomy" id="2540710"/>
    <lineage>
        <taxon>Bacteria</taxon>
        <taxon>Pseudomonadati</taxon>
        <taxon>Bacteroidota</taxon>
        <taxon>Bacteroidia</taxon>
        <taxon>Bacteroidales</taxon>
        <taxon>Candidatus Ordinivivax</taxon>
    </lineage>
</organism>
<proteinExistence type="predicted"/>
<accession>A0A5M8P1T0</accession>
<dbReference type="Proteomes" id="UP000324575">
    <property type="component" value="Unassembled WGS sequence"/>
</dbReference>
<sequence length="63" mass="7711">MTKEEYLALAASHYEDLEKLKEKENFYDYEKGFDEIWTDLGRLYIEAQLNEMSTTQDRRKKKR</sequence>
<evidence type="ECO:0000313" key="1">
    <source>
        <dbReference type="EMBL" id="KAA6302381.1"/>
    </source>
</evidence>
<name>A0A5M8P1T0_9BACT</name>
<comment type="caution">
    <text evidence="1">The sequence shown here is derived from an EMBL/GenBank/DDBJ whole genome shotgun (WGS) entry which is preliminary data.</text>
</comment>